<gene>
    <name evidence="1" type="ORF">HYZ11_12550</name>
</gene>
<protein>
    <recommendedName>
        <fullName evidence="3">Lipoprotein</fullName>
    </recommendedName>
</protein>
<evidence type="ECO:0000313" key="1">
    <source>
        <dbReference type="EMBL" id="MBI3128428.1"/>
    </source>
</evidence>
<proteinExistence type="predicted"/>
<dbReference type="AlphaFoldDB" id="A0A932MP35"/>
<sequence length="176" mass="19152">MSWFQRAITLVCLAALGGCTGFYRSPEGPIGEGHRPTLEAVWAEETAGFSNLWRIYIRASDPDGDLDKVWVTFRRFGGTYPGTFVMLSQPQGAANGYIRLWVRPRGATDTVELPIHAAAEISVGDRAGNQSLTRVISFTIAHGPVPEGSVPPAGFARDNMLAEMNMENLDLRQGKG</sequence>
<accession>A0A932MP35</accession>
<dbReference type="EMBL" id="JACPUR010000030">
    <property type="protein sequence ID" value="MBI3128428.1"/>
    <property type="molecule type" value="Genomic_DNA"/>
</dbReference>
<organism evidence="1 2">
    <name type="scientific">Tectimicrobiota bacterium</name>
    <dbReference type="NCBI Taxonomy" id="2528274"/>
    <lineage>
        <taxon>Bacteria</taxon>
        <taxon>Pseudomonadati</taxon>
        <taxon>Nitrospinota/Tectimicrobiota group</taxon>
        <taxon>Candidatus Tectimicrobiota</taxon>
    </lineage>
</organism>
<evidence type="ECO:0008006" key="3">
    <source>
        <dbReference type="Google" id="ProtNLM"/>
    </source>
</evidence>
<reference evidence="1" key="1">
    <citation type="submission" date="2020-07" db="EMBL/GenBank/DDBJ databases">
        <title>Huge and variable diversity of episymbiotic CPR bacteria and DPANN archaea in groundwater ecosystems.</title>
        <authorList>
            <person name="He C.Y."/>
            <person name="Keren R."/>
            <person name="Whittaker M."/>
            <person name="Farag I.F."/>
            <person name="Doudna J."/>
            <person name="Cate J.H.D."/>
            <person name="Banfield J.F."/>
        </authorList>
    </citation>
    <scope>NUCLEOTIDE SEQUENCE</scope>
    <source>
        <strain evidence="1">NC_groundwater_763_Ag_S-0.2um_68_21</strain>
    </source>
</reference>
<comment type="caution">
    <text evidence="1">The sequence shown here is derived from an EMBL/GenBank/DDBJ whole genome shotgun (WGS) entry which is preliminary data.</text>
</comment>
<dbReference type="Proteomes" id="UP000782312">
    <property type="component" value="Unassembled WGS sequence"/>
</dbReference>
<evidence type="ECO:0000313" key="2">
    <source>
        <dbReference type="Proteomes" id="UP000782312"/>
    </source>
</evidence>
<dbReference type="PROSITE" id="PS51257">
    <property type="entry name" value="PROKAR_LIPOPROTEIN"/>
    <property type="match status" value="1"/>
</dbReference>
<name>A0A932MP35_UNCTE</name>